<gene>
    <name evidence="2" type="ORF">g.1445</name>
</gene>
<feature type="compositionally biased region" description="Basic and acidic residues" evidence="1">
    <location>
        <begin position="85"/>
        <end position="95"/>
    </location>
</feature>
<feature type="non-terminal residue" evidence="2">
    <location>
        <position position="1"/>
    </location>
</feature>
<accession>A0A1B6H917</accession>
<feature type="region of interest" description="Disordered" evidence="1">
    <location>
        <begin position="67"/>
        <end position="108"/>
    </location>
</feature>
<feature type="non-terminal residue" evidence="2">
    <location>
        <position position="108"/>
    </location>
</feature>
<name>A0A1B6H917_9HEMI</name>
<dbReference type="AlphaFoldDB" id="A0A1B6H917"/>
<reference evidence="2" key="1">
    <citation type="submission" date="2015-11" db="EMBL/GenBank/DDBJ databases">
        <title>De novo transcriptome assembly of four potential Pierce s Disease insect vectors from Arizona vineyards.</title>
        <authorList>
            <person name="Tassone E.E."/>
        </authorList>
    </citation>
    <scope>NUCLEOTIDE SEQUENCE</scope>
</reference>
<sequence length="108" mass="11585">GRQQKRAGDRGDAAPVMRGRRDILENGAAAQHQRGKHGFEAAGRGLCARGWERGCAARGRVREVLRHAADRQQLPHSGHNPAEGHGPRAGREDCRQNAPRRGGGQGAS</sequence>
<evidence type="ECO:0000256" key="1">
    <source>
        <dbReference type="SAM" id="MobiDB-lite"/>
    </source>
</evidence>
<feature type="compositionally biased region" description="Basic and acidic residues" evidence="1">
    <location>
        <begin position="1"/>
        <end position="12"/>
    </location>
</feature>
<feature type="region of interest" description="Disordered" evidence="1">
    <location>
        <begin position="1"/>
        <end position="38"/>
    </location>
</feature>
<protein>
    <submittedName>
        <fullName evidence="2">Uncharacterized protein</fullName>
    </submittedName>
</protein>
<organism evidence="2">
    <name type="scientific">Homalodisca liturata</name>
    <dbReference type="NCBI Taxonomy" id="320908"/>
    <lineage>
        <taxon>Eukaryota</taxon>
        <taxon>Metazoa</taxon>
        <taxon>Ecdysozoa</taxon>
        <taxon>Arthropoda</taxon>
        <taxon>Hexapoda</taxon>
        <taxon>Insecta</taxon>
        <taxon>Pterygota</taxon>
        <taxon>Neoptera</taxon>
        <taxon>Paraneoptera</taxon>
        <taxon>Hemiptera</taxon>
        <taxon>Auchenorrhyncha</taxon>
        <taxon>Membracoidea</taxon>
        <taxon>Cicadellidae</taxon>
        <taxon>Cicadellinae</taxon>
        <taxon>Proconiini</taxon>
        <taxon>Homalodisca</taxon>
    </lineage>
</organism>
<evidence type="ECO:0000313" key="2">
    <source>
        <dbReference type="EMBL" id="JAS71150.1"/>
    </source>
</evidence>
<proteinExistence type="predicted"/>
<dbReference type="EMBL" id="GECU01036556">
    <property type="protein sequence ID" value="JAS71150.1"/>
    <property type="molecule type" value="Transcribed_RNA"/>
</dbReference>